<name>A0ABQ6Y2P1_9GAMM</name>
<dbReference type="EMBL" id="AQPF01000074">
    <property type="protein sequence ID" value="KAF0802239.1"/>
    <property type="molecule type" value="Genomic_DNA"/>
</dbReference>
<evidence type="ECO:0000313" key="2">
    <source>
        <dbReference type="Proteomes" id="UP000771797"/>
    </source>
</evidence>
<protein>
    <recommendedName>
        <fullName evidence="3">Lipoprotein</fullName>
    </recommendedName>
</protein>
<dbReference type="Proteomes" id="UP000771797">
    <property type="component" value="Unassembled WGS sequence"/>
</dbReference>
<comment type="caution">
    <text evidence="1">The sequence shown here is derived from an EMBL/GenBank/DDBJ whole genome shotgun (WGS) entry which is preliminary data.</text>
</comment>
<accession>A0ABQ6Y2P1</accession>
<gene>
    <name evidence="1" type="ORF">A6D6_04100</name>
</gene>
<organism evidence="1 2">
    <name type="scientific">Alcanivorax xiamenensis</name>
    <dbReference type="NCBI Taxonomy" id="1177156"/>
    <lineage>
        <taxon>Bacteria</taxon>
        <taxon>Pseudomonadati</taxon>
        <taxon>Pseudomonadota</taxon>
        <taxon>Gammaproteobacteria</taxon>
        <taxon>Oceanospirillales</taxon>
        <taxon>Alcanivoracaceae</taxon>
        <taxon>Alcanivorax</taxon>
    </lineage>
</organism>
<reference evidence="1 2" key="1">
    <citation type="submission" date="2012-09" db="EMBL/GenBank/DDBJ databases">
        <title>Genome Sequence of alkane-degrading Bacterium Alcanivorax sp. 6-D-6.</title>
        <authorList>
            <person name="Lai Q."/>
            <person name="Shao Z."/>
        </authorList>
    </citation>
    <scope>NUCLEOTIDE SEQUENCE [LARGE SCALE GENOMIC DNA]</scope>
    <source>
        <strain evidence="1 2">6-D-6</strain>
    </source>
</reference>
<dbReference type="RefSeq" id="WP_133493537.1">
    <property type="nucleotide sequence ID" value="NZ_AQPF01000074.1"/>
</dbReference>
<sequence length="200" mass="23297">MPLKILFFTFLLFALGLSGCQNITRTSSPPRLLAGDPDWDVHRFRTPDTLAGLEADGEITAPRRRQWRYRLPAPASERVTVTVVPMPGGWDRMSPQRAVSGRYGQLRQRRLDHLMKRPELSLTVDEERLFDLEGHASASSRWHWLDNDGRRRDHAMLLMHMDDHFLLFEGYSRDQNSRWLLLLLKRAQAEFRAAQTKPHK</sequence>
<evidence type="ECO:0000313" key="1">
    <source>
        <dbReference type="EMBL" id="KAF0802239.1"/>
    </source>
</evidence>
<proteinExistence type="predicted"/>
<evidence type="ECO:0008006" key="3">
    <source>
        <dbReference type="Google" id="ProtNLM"/>
    </source>
</evidence>
<keyword evidence="2" id="KW-1185">Reference proteome</keyword>
<dbReference type="PROSITE" id="PS51257">
    <property type="entry name" value="PROKAR_LIPOPROTEIN"/>
    <property type="match status" value="1"/>
</dbReference>